<protein>
    <submittedName>
        <fullName evidence="2">Uncharacterized protein</fullName>
    </submittedName>
</protein>
<feature type="compositionally biased region" description="Polar residues" evidence="1">
    <location>
        <begin position="1"/>
        <end position="13"/>
    </location>
</feature>
<comment type="caution">
    <text evidence="2">The sequence shown here is derived from an EMBL/GenBank/DDBJ whole genome shotgun (WGS) entry which is preliminary data.</text>
</comment>
<gene>
    <name evidence="2" type="ORF">E6O75_ATG04727</name>
</gene>
<dbReference type="Proteomes" id="UP000298493">
    <property type="component" value="Unassembled WGS sequence"/>
</dbReference>
<sequence>MAARNVTLSSQANGLPKTSPPAPEPEAPGICRLKEELSEMLRSKISDSYDAFSLCDIAASGEPINIAPMPMSSSSSSVTAQNETDGENPPGEQYKEEQYRRERYKDDQHEVGENEHEAHRGKQGNEVEELYYVSNAVREYHSLLLQASDALSVDVNACREHCYHLLASEHVPKGIRCGALYLLAELSNTDGRRQEAKGFLEQALILCDEMDRVNEEQGVAIGMVPRERVQALRNQLGSISEAIRCARVVVVSKHTTPSSSRGSSQSHTNIENCVRVMGSHVTIEDQNMGETVSSGSNTSYMMAQQEQSQSRDRENGVPKTRIDRCHITELEFALTRTREEEGRAKGRLQQVKKKREMIEERLVKMRKLWELQKV</sequence>
<feature type="compositionally biased region" description="Polar residues" evidence="1">
    <location>
        <begin position="291"/>
        <end position="308"/>
    </location>
</feature>
<organism evidence="2 3">
    <name type="scientific">Venturia nashicola</name>
    <dbReference type="NCBI Taxonomy" id="86259"/>
    <lineage>
        <taxon>Eukaryota</taxon>
        <taxon>Fungi</taxon>
        <taxon>Dikarya</taxon>
        <taxon>Ascomycota</taxon>
        <taxon>Pezizomycotina</taxon>
        <taxon>Dothideomycetes</taxon>
        <taxon>Pleosporomycetidae</taxon>
        <taxon>Venturiales</taxon>
        <taxon>Venturiaceae</taxon>
        <taxon>Venturia</taxon>
    </lineage>
</organism>
<feature type="compositionally biased region" description="Basic and acidic residues" evidence="1">
    <location>
        <begin position="309"/>
        <end position="322"/>
    </location>
</feature>
<keyword evidence="3" id="KW-1185">Reference proteome</keyword>
<dbReference type="AlphaFoldDB" id="A0A4Z1NYY1"/>
<name>A0A4Z1NYY1_9PEZI</name>
<evidence type="ECO:0000256" key="1">
    <source>
        <dbReference type="SAM" id="MobiDB-lite"/>
    </source>
</evidence>
<reference evidence="2 3" key="1">
    <citation type="submission" date="2019-04" db="EMBL/GenBank/DDBJ databases">
        <title>High contiguity whole genome sequence and gene annotation resource for two Venturia nashicola isolates.</title>
        <authorList>
            <person name="Prokchorchik M."/>
            <person name="Won K."/>
            <person name="Lee Y."/>
            <person name="Choi E.D."/>
            <person name="Segonzac C."/>
            <person name="Sohn K.H."/>
        </authorList>
    </citation>
    <scope>NUCLEOTIDE SEQUENCE [LARGE SCALE GENOMIC DNA]</scope>
    <source>
        <strain evidence="2 3">PRI2</strain>
    </source>
</reference>
<evidence type="ECO:0000313" key="3">
    <source>
        <dbReference type="Proteomes" id="UP000298493"/>
    </source>
</evidence>
<feature type="compositionally biased region" description="Basic and acidic residues" evidence="1">
    <location>
        <begin position="93"/>
        <end position="123"/>
    </location>
</feature>
<feature type="region of interest" description="Disordered" evidence="1">
    <location>
        <begin position="291"/>
        <end position="322"/>
    </location>
</feature>
<dbReference type="EMBL" id="SNSC02000009">
    <property type="protein sequence ID" value="TID21332.1"/>
    <property type="molecule type" value="Genomic_DNA"/>
</dbReference>
<feature type="region of interest" description="Disordered" evidence="1">
    <location>
        <begin position="1"/>
        <end position="30"/>
    </location>
</feature>
<accession>A0A4Z1NYY1</accession>
<proteinExistence type="predicted"/>
<feature type="region of interest" description="Disordered" evidence="1">
    <location>
        <begin position="66"/>
        <end position="123"/>
    </location>
</feature>
<evidence type="ECO:0000313" key="2">
    <source>
        <dbReference type="EMBL" id="TID21332.1"/>
    </source>
</evidence>